<dbReference type="PANTHER" id="PTHR46470">
    <property type="entry name" value="N-ACYLNEURAMINATE-9-PHOSPHATASE"/>
    <property type="match status" value="1"/>
</dbReference>
<evidence type="ECO:0000313" key="5">
    <source>
        <dbReference type="Proteomes" id="UP000242754"/>
    </source>
</evidence>
<protein>
    <recommendedName>
        <fullName evidence="6">Mitochondrial pgp phosphatase</fullName>
    </recommendedName>
</protein>
<dbReference type="InterPro" id="IPR010021">
    <property type="entry name" value="PGPP1/Gep4"/>
</dbReference>
<dbReference type="InterPro" id="IPR006439">
    <property type="entry name" value="HAD-SF_hydro_IA"/>
</dbReference>
<dbReference type="NCBIfam" id="TIGR01662">
    <property type="entry name" value="HAD-SF-IIIA"/>
    <property type="match status" value="1"/>
</dbReference>
<sequence>MLDKFKPTWMVETIYHITPEQLAKHNVKAVLTDLDNTLIAWNNPQGTKELIDWIALMEKNGIPVVIISNNSGDRIQKIADNLHLPYVPRSMKPSRRGFVRASKELQIPLEQCVMVGDQLITDIFGANRTGVRNVWVLPIINSDAWNTRINRFFERKLLKRLLKNDPGMIWRKSLD</sequence>
<dbReference type="CDD" id="cd16416">
    <property type="entry name" value="HAD_BsYqeG-like"/>
    <property type="match status" value="1"/>
</dbReference>
<dbReference type="OrthoDB" id="9787572at2"/>
<dbReference type="Proteomes" id="UP000242754">
    <property type="component" value="Unassembled WGS sequence"/>
</dbReference>
<dbReference type="RefSeq" id="WP_087033344.1">
    <property type="nucleotide sequence ID" value="NZ_FJNE01000005.1"/>
</dbReference>
<gene>
    <name evidence="4" type="ORF">Tpal_1771</name>
</gene>
<dbReference type="GO" id="GO:0008962">
    <property type="term" value="F:phosphatidylglycerophosphatase activity"/>
    <property type="evidence" value="ECO:0007669"/>
    <property type="project" value="InterPro"/>
</dbReference>
<dbReference type="SUPFAM" id="SSF56784">
    <property type="entry name" value="HAD-like"/>
    <property type="match status" value="1"/>
</dbReference>
<keyword evidence="3" id="KW-0460">Magnesium</keyword>
<name>A0A143YSA1_9LACT</name>
<dbReference type="STRING" id="140314.SAMN04488076_10911"/>
<dbReference type="InterPro" id="IPR051400">
    <property type="entry name" value="HAD-like_hydrolase"/>
</dbReference>
<evidence type="ECO:0008006" key="6">
    <source>
        <dbReference type="Google" id="ProtNLM"/>
    </source>
</evidence>
<evidence type="ECO:0000256" key="3">
    <source>
        <dbReference type="ARBA" id="ARBA00022842"/>
    </source>
</evidence>
<organism evidence="4 5">
    <name type="scientific">Trichococcus palustris</name>
    <dbReference type="NCBI Taxonomy" id="140314"/>
    <lineage>
        <taxon>Bacteria</taxon>
        <taxon>Bacillati</taxon>
        <taxon>Bacillota</taxon>
        <taxon>Bacilli</taxon>
        <taxon>Lactobacillales</taxon>
        <taxon>Carnobacteriaceae</taxon>
        <taxon>Trichococcus</taxon>
    </lineage>
</organism>
<accession>A0A143YSA1</accession>
<reference evidence="4 5" key="1">
    <citation type="submission" date="2016-02" db="EMBL/GenBank/DDBJ databases">
        <authorList>
            <person name="Wen L."/>
            <person name="He K."/>
            <person name="Yang H."/>
        </authorList>
    </citation>
    <scope>NUCLEOTIDE SEQUENCE [LARGE SCALE GENOMIC DNA]</scope>
    <source>
        <strain evidence="4">Trichococcus palustris</strain>
    </source>
</reference>
<dbReference type="NCBIfam" id="TIGR01668">
    <property type="entry name" value="YqeG_hyp_ppase"/>
    <property type="match status" value="1"/>
</dbReference>
<evidence type="ECO:0000256" key="1">
    <source>
        <dbReference type="ARBA" id="ARBA00001946"/>
    </source>
</evidence>
<comment type="cofactor">
    <cofactor evidence="1">
        <name>Mg(2+)</name>
        <dbReference type="ChEBI" id="CHEBI:18420"/>
    </cofactor>
</comment>
<keyword evidence="5" id="KW-1185">Reference proteome</keyword>
<dbReference type="EMBL" id="FJNE01000005">
    <property type="protein sequence ID" value="CZQ94593.1"/>
    <property type="molecule type" value="Genomic_DNA"/>
</dbReference>
<evidence type="ECO:0000256" key="2">
    <source>
        <dbReference type="ARBA" id="ARBA00022801"/>
    </source>
</evidence>
<dbReference type="InterPro" id="IPR036412">
    <property type="entry name" value="HAD-like_sf"/>
</dbReference>
<dbReference type="InterPro" id="IPR023214">
    <property type="entry name" value="HAD_sf"/>
</dbReference>
<dbReference type="InterPro" id="IPR006549">
    <property type="entry name" value="HAD-SF_hydro_IIIA"/>
</dbReference>
<keyword evidence="2" id="KW-0378">Hydrolase</keyword>
<dbReference type="Pfam" id="PF00702">
    <property type="entry name" value="Hydrolase"/>
    <property type="match status" value="1"/>
</dbReference>
<dbReference type="Gene3D" id="3.40.50.1000">
    <property type="entry name" value="HAD superfamily/HAD-like"/>
    <property type="match status" value="1"/>
</dbReference>
<evidence type="ECO:0000313" key="4">
    <source>
        <dbReference type="EMBL" id="CZQ94593.1"/>
    </source>
</evidence>
<proteinExistence type="predicted"/>
<dbReference type="GO" id="GO:0044281">
    <property type="term" value="P:small molecule metabolic process"/>
    <property type="evidence" value="ECO:0007669"/>
    <property type="project" value="UniProtKB-ARBA"/>
</dbReference>
<dbReference type="AlphaFoldDB" id="A0A143YSA1"/>
<dbReference type="NCBIfam" id="TIGR01549">
    <property type="entry name" value="HAD-SF-IA-v1"/>
    <property type="match status" value="1"/>
</dbReference>